<name>A0A4V5ZZX0_STECR</name>
<reference evidence="1 2" key="1">
    <citation type="journal article" date="2015" name="Genome Biol.">
        <title>Comparative genomics of Steinernema reveals deeply conserved gene regulatory networks.</title>
        <authorList>
            <person name="Dillman A.R."/>
            <person name="Macchietto M."/>
            <person name="Porter C.F."/>
            <person name="Rogers A."/>
            <person name="Williams B."/>
            <person name="Antoshechkin I."/>
            <person name="Lee M.M."/>
            <person name="Goodwin Z."/>
            <person name="Lu X."/>
            <person name="Lewis E.E."/>
            <person name="Goodrich-Blair H."/>
            <person name="Stock S.P."/>
            <person name="Adams B.J."/>
            <person name="Sternberg P.W."/>
            <person name="Mortazavi A."/>
        </authorList>
    </citation>
    <scope>NUCLEOTIDE SEQUENCE [LARGE SCALE GENOMIC DNA]</scope>
    <source>
        <strain evidence="1 2">ALL</strain>
    </source>
</reference>
<reference evidence="1 2" key="2">
    <citation type="journal article" date="2019" name="G3 (Bethesda)">
        <title>Hybrid Assembly of the Genome of the Entomopathogenic Nematode Steinernema carpocapsae Identifies the X-Chromosome.</title>
        <authorList>
            <person name="Serra L."/>
            <person name="Macchietto M."/>
            <person name="Macias-Munoz A."/>
            <person name="McGill C.J."/>
            <person name="Rodriguez I.M."/>
            <person name="Rodriguez B."/>
            <person name="Murad R."/>
            <person name="Mortazavi A."/>
        </authorList>
    </citation>
    <scope>NUCLEOTIDE SEQUENCE [LARGE SCALE GENOMIC DNA]</scope>
    <source>
        <strain evidence="1 2">ALL</strain>
    </source>
</reference>
<dbReference type="AlphaFoldDB" id="A0A4V5ZZX0"/>
<dbReference type="Proteomes" id="UP000298663">
    <property type="component" value="Unassembled WGS sequence"/>
</dbReference>
<protein>
    <submittedName>
        <fullName evidence="1">Uncharacterized protein</fullName>
    </submittedName>
</protein>
<organism evidence="1 2">
    <name type="scientific">Steinernema carpocapsae</name>
    <name type="common">Entomopathogenic nematode</name>
    <dbReference type="NCBI Taxonomy" id="34508"/>
    <lineage>
        <taxon>Eukaryota</taxon>
        <taxon>Metazoa</taxon>
        <taxon>Ecdysozoa</taxon>
        <taxon>Nematoda</taxon>
        <taxon>Chromadorea</taxon>
        <taxon>Rhabditida</taxon>
        <taxon>Tylenchina</taxon>
        <taxon>Panagrolaimomorpha</taxon>
        <taxon>Strongyloidoidea</taxon>
        <taxon>Steinernematidae</taxon>
        <taxon>Steinernema</taxon>
    </lineage>
</organism>
<proteinExistence type="predicted"/>
<keyword evidence="2" id="KW-1185">Reference proteome</keyword>
<gene>
    <name evidence="1" type="ORF">L596_021389</name>
</gene>
<accession>A0A4V5ZZX0</accession>
<comment type="caution">
    <text evidence="1">The sequence shown here is derived from an EMBL/GenBank/DDBJ whole genome shotgun (WGS) entry which is preliminary data.</text>
</comment>
<evidence type="ECO:0000313" key="2">
    <source>
        <dbReference type="Proteomes" id="UP000298663"/>
    </source>
</evidence>
<dbReference type="EMBL" id="AZBU02000007">
    <property type="protein sequence ID" value="TKR69205.1"/>
    <property type="molecule type" value="Genomic_DNA"/>
</dbReference>
<sequence>MARNGFRTAQYGKVRIREKGKVYQFFSVPDATSLYDCGRLRWNRDNQVGTAQRLVFSFFLYPNFAILRSPKAVSRHSDARIVTSGFENFPVPEMSAIRAPKKRRKMRCLCSFKLVVLAIHISIQT</sequence>
<evidence type="ECO:0000313" key="1">
    <source>
        <dbReference type="EMBL" id="TKR69205.1"/>
    </source>
</evidence>